<sequence>MRKAFDKKSTRIGVPIEIPSGTRPASPRIKHTFSKRPRRGVLNPIDSGMSSAKRIKSMHTARESTRTQEEEDDFMKSILDSSSYRTREKDDHDELSEEPKYGGSKLVKPTGNRMKDKLKSLGSYMSHLFTPSSSNSNTKRHYIDIDLDYNDDDKSSPPPDSTSTTKRKASSIQPDDVIVLIKRPRKSYKSKMEEETEVDELPDEYLEDQKQKPYTPKESKEQSLLDKKELPKRKTRSSSAAEDKTSVEIDVEDNNELTKRDFIFYGRDKHMLMYPFVGSGQITVYWDDLQRLAKDRFLNDTIIDFYPRVWADQYPDDGIYTFNSFFYTKLVDCKTTEHFEKLSRWTQNANIFDKDLLIIPVAEHSHWFIILVVNPGASIGQGKRIDQDELRTKSNKDRLDRTKPYIMTMDSLGGSQRHIRKYVVEYLKKEAARKLDVLEPEFIPPEFMSIQCPQQDNHYDCGVYCLHSIYNFYKYKTKMLDSIFTTKSTVAVEEFVENQKKELLTFRRFLYTLLESKAKEYSQFKRSTTAS</sequence>
<evidence type="ECO:0000256" key="4">
    <source>
        <dbReference type="ARBA" id="ARBA00022786"/>
    </source>
</evidence>
<dbReference type="OrthoDB" id="442460at2759"/>
<dbReference type="GO" id="GO:0006508">
    <property type="term" value="P:proteolysis"/>
    <property type="evidence" value="ECO:0007669"/>
    <property type="project" value="UniProtKB-KW"/>
</dbReference>
<dbReference type="GO" id="GO:0070139">
    <property type="term" value="F:SUMO-specific endopeptidase activity"/>
    <property type="evidence" value="ECO:0007669"/>
    <property type="project" value="TreeGrafter"/>
</dbReference>
<keyword evidence="2" id="KW-0597">Phosphoprotein</keyword>
<dbReference type="GO" id="GO:0005737">
    <property type="term" value="C:cytoplasm"/>
    <property type="evidence" value="ECO:0007669"/>
    <property type="project" value="TreeGrafter"/>
</dbReference>
<reference evidence="8 9" key="1">
    <citation type="journal article" date="2018" name="G3 (Bethesda)">
        <title>Phylogenetic and Phylogenomic Definition of Rhizopus Species.</title>
        <authorList>
            <person name="Gryganskyi A.P."/>
            <person name="Golan J."/>
            <person name="Dolatabadi S."/>
            <person name="Mondo S."/>
            <person name="Robb S."/>
            <person name="Idnurm A."/>
            <person name="Muszewska A."/>
            <person name="Steczkiewicz K."/>
            <person name="Masonjones S."/>
            <person name="Liao H.L."/>
            <person name="Gajdeczka M.T."/>
            <person name="Anike F."/>
            <person name="Vuek A."/>
            <person name="Anishchenko I.M."/>
            <person name="Voigt K."/>
            <person name="de Hoog G.S."/>
            <person name="Smith M.E."/>
            <person name="Heitman J."/>
            <person name="Vilgalys R."/>
            <person name="Stajich J.E."/>
        </authorList>
    </citation>
    <scope>NUCLEOTIDE SEQUENCE [LARGE SCALE GENOMIC DNA]</scope>
    <source>
        <strain evidence="8 9">CBS 357.93</strain>
    </source>
</reference>
<dbReference type="Gene3D" id="1.10.418.20">
    <property type="match status" value="1"/>
</dbReference>
<evidence type="ECO:0000256" key="2">
    <source>
        <dbReference type="ARBA" id="ARBA00022553"/>
    </source>
</evidence>
<dbReference type="AlphaFoldDB" id="A0A367JCY4"/>
<evidence type="ECO:0000256" key="1">
    <source>
        <dbReference type="ARBA" id="ARBA00005234"/>
    </source>
</evidence>
<feature type="compositionally biased region" description="Basic residues" evidence="6">
    <location>
        <begin position="28"/>
        <end position="39"/>
    </location>
</feature>
<evidence type="ECO:0000256" key="3">
    <source>
        <dbReference type="ARBA" id="ARBA00022670"/>
    </source>
</evidence>
<dbReference type="Proteomes" id="UP000252139">
    <property type="component" value="Unassembled WGS sequence"/>
</dbReference>
<dbReference type="PROSITE" id="PS50600">
    <property type="entry name" value="ULP_PROTEASE"/>
    <property type="match status" value="1"/>
</dbReference>
<organism evidence="8 9">
    <name type="scientific">Rhizopus azygosporus</name>
    <name type="common">Rhizopus microsporus var. azygosporus</name>
    <dbReference type="NCBI Taxonomy" id="86630"/>
    <lineage>
        <taxon>Eukaryota</taxon>
        <taxon>Fungi</taxon>
        <taxon>Fungi incertae sedis</taxon>
        <taxon>Mucoromycota</taxon>
        <taxon>Mucoromycotina</taxon>
        <taxon>Mucoromycetes</taxon>
        <taxon>Mucorales</taxon>
        <taxon>Mucorineae</taxon>
        <taxon>Rhizopodaceae</taxon>
        <taxon>Rhizopus</taxon>
    </lineage>
</organism>
<protein>
    <recommendedName>
        <fullName evidence="7">Ubiquitin-like protease family profile domain-containing protein</fullName>
    </recommendedName>
</protein>
<evidence type="ECO:0000256" key="6">
    <source>
        <dbReference type="SAM" id="MobiDB-lite"/>
    </source>
</evidence>
<keyword evidence="9" id="KW-1185">Reference proteome</keyword>
<evidence type="ECO:0000313" key="9">
    <source>
        <dbReference type="Proteomes" id="UP000252139"/>
    </source>
</evidence>
<evidence type="ECO:0000313" key="8">
    <source>
        <dbReference type="EMBL" id="RCH87787.1"/>
    </source>
</evidence>
<dbReference type="PANTHER" id="PTHR46896">
    <property type="entry name" value="SENTRIN-SPECIFIC PROTEASE"/>
    <property type="match status" value="1"/>
</dbReference>
<feature type="region of interest" description="Disordered" evidence="6">
    <location>
        <begin position="148"/>
        <end position="247"/>
    </location>
</feature>
<keyword evidence="5" id="KW-0378">Hydrolase</keyword>
<feature type="region of interest" description="Disordered" evidence="6">
    <location>
        <begin position="1"/>
        <end position="117"/>
    </location>
</feature>
<accession>A0A367JCY4</accession>
<dbReference type="STRING" id="86630.A0A367JCY4"/>
<dbReference type="EMBL" id="PJQL01001591">
    <property type="protein sequence ID" value="RCH87787.1"/>
    <property type="molecule type" value="Genomic_DNA"/>
</dbReference>
<dbReference type="PANTHER" id="PTHR46896:SF3">
    <property type="entry name" value="FI06413P-RELATED"/>
    <property type="match status" value="1"/>
</dbReference>
<proteinExistence type="inferred from homology"/>
<feature type="compositionally biased region" description="Basic and acidic residues" evidence="6">
    <location>
        <begin position="85"/>
        <end position="100"/>
    </location>
</feature>
<dbReference type="InterPro" id="IPR003653">
    <property type="entry name" value="Peptidase_C48_C"/>
</dbReference>
<dbReference type="GO" id="GO:0005634">
    <property type="term" value="C:nucleus"/>
    <property type="evidence" value="ECO:0007669"/>
    <property type="project" value="TreeGrafter"/>
</dbReference>
<evidence type="ECO:0000259" key="7">
    <source>
        <dbReference type="PROSITE" id="PS50600"/>
    </source>
</evidence>
<dbReference type="InterPro" id="IPR038765">
    <property type="entry name" value="Papain-like_cys_pep_sf"/>
</dbReference>
<feature type="domain" description="Ubiquitin-like protease family profile" evidence="7">
    <location>
        <begin position="282"/>
        <end position="472"/>
    </location>
</feature>
<feature type="compositionally biased region" description="Basic and acidic residues" evidence="6">
    <location>
        <begin position="207"/>
        <end position="229"/>
    </location>
</feature>
<keyword evidence="3" id="KW-0645">Protease</keyword>
<dbReference type="Pfam" id="PF02902">
    <property type="entry name" value="Peptidase_C48"/>
    <property type="match status" value="1"/>
</dbReference>
<dbReference type="Gene3D" id="3.30.310.130">
    <property type="entry name" value="Ubiquitin-related"/>
    <property type="match status" value="1"/>
</dbReference>
<comment type="similarity">
    <text evidence="1">Belongs to the peptidase C48 family.</text>
</comment>
<dbReference type="InterPro" id="IPR051947">
    <property type="entry name" value="Sentrin-specific_protease"/>
</dbReference>
<feature type="compositionally biased region" description="Acidic residues" evidence="6">
    <location>
        <begin position="194"/>
        <end position="206"/>
    </location>
</feature>
<keyword evidence="4" id="KW-0833">Ubl conjugation pathway</keyword>
<evidence type="ECO:0000256" key="5">
    <source>
        <dbReference type="ARBA" id="ARBA00022801"/>
    </source>
</evidence>
<dbReference type="SUPFAM" id="SSF54001">
    <property type="entry name" value="Cysteine proteinases"/>
    <property type="match status" value="1"/>
</dbReference>
<gene>
    <name evidence="8" type="ORF">CU097_007460</name>
</gene>
<comment type="caution">
    <text evidence="8">The sequence shown here is derived from an EMBL/GenBank/DDBJ whole genome shotgun (WGS) entry which is preliminary data.</text>
</comment>
<name>A0A367JCY4_RHIAZ</name>
<dbReference type="GO" id="GO:0016926">
    <property type="term" value="P:protein desumoylation"/>
    <property type="evidence" value="ECO:0007669"/>
    <property type="project" value="TreeGrafter"/>
</dbReference>